<evidence type="ECO:0000256" key="6">
    <source>
        <dbReference type="ARBA" id="ARBA00022695"/>
    </source>
</evidence>
<dbReference type="Proteomes" id="UP000189935">
    <property type="component" value="Chromosome I"/>
</dbReference>
<feature type="domain" description="Cytidyltransferase-like" evidence="12">
    <location>
        <begin position="29"/>
        <end position="191"/>
    </location>
</feature>
<accession>A0A1M6V4G0</accession>
<dbReference type="GO" id="GO:0005524">
    <property type="term" value="F:ATP binding"/>
    <property type="evidence" value="ECO:0007669"/>
    <property type="project" value="UniProtKB-KW"/>
</dbReference>
<keyword evidence="7 11" id="KW-0547">Nucleotide-binding</keyword>
<dbReference type="GO" id="GO:0004515">
    <property type="term" value="F:nicotinate-nucleotide adenylyltransferase activity"/>
    <property type="evidence" value="ECO:0007669"/>
    <property type="project" value="UniProtKB-UniRule"/>
</dbReference>
<evidence type="ECO:0000256" key="5">
    <source>
        <dbReference type="ARBA" id="ARBA00022679"/>
    </source>
</evidence>
<evidence type="ECO:0000256" key="11">
    <source>
        <dbReference type="HAMAP-Rule" id="MF_00244"/>
    </source>
</evidence>
<evidence type="ECO:0000313" key="14">
    <source>
        <dbReference type="Proteomes" id="UP000189935"/>
    </source>
</evidence>
<dbReference type="PANTHER" id="PTHR39321">
    <property type="entry name" value="NICOTINATE-NUCLEOTIDE ADENYLYLTRANSFERASE-RELATED"/>
    <property type="match status" value="1"/>
</dbReference>
<sequence length="216" mass="24199">MAPLNRAATSPQSVSQAIPLYSNGMRIGLLGGSFNPPHVAHRAISLFAIKRLKLDRVWWLVTPGNPLKDRGALHDLDQRIEAAREMADDPRIDISCLESVIGTRYTVDTITYLRRRASGLRFVWIMGADNLAQFHRWQNWRRIAAEVPIAVIDRPPQSFRALAAPAAQALARYRLPENQAGRLADHRTPAWVFLTGMKSSLSSTGLRNPDGSWRTK</sequence>
<dbReference type="CDD" id="cd02165">
    <property type="entry name" value="NMNAT"/>
    <property type="match status" value="1"/>
</dbReference>
<keyword evidence="6 11" id="KW-0548">Nucleotidyltransferase</keyword>
<evidence type="ECO:0000256" key="3">
    <source>
        <dbReference type="ARBA" id="ARBA00009014"/>
    </source>
</evidence>
<organism evidence="13 14">
    <name type="scientific">Bradyrhizobium lablabi</name>
    <dbReference type="NCBI Taxonomy" id="722472"/>
    <lineage>
        <taxon>Bacteria</taxon>
        <taxon>Pseudomonadati</taxon>
        <taxon>Pseudomonadota</taxon>
        <taxon>Alphaproteobacteria</taxon>
        <taxon>Hyphomicrobiales</taxon>
        <taxon>Nitrobacteraceae</taxon>
        <taxon>Bradyrhizobium</taxon>
    </lineage>
</organism>
<gene>
    <name evidence="11" type="primary">nadD</name>
    <name evidence="13" type="ORF">SAMN05444159_4122</name>
</gene>
<proteinExistence type="inferred from homology"/>
<evidence type="ECO:0000256" key="10">
    <source>
        <dbReference type="ARBA" id="ARBA00048721"/>
    </source>
</evidence>
<evidence type="ECO:0000259" key="12">
    <source>
        <dbReference type="Pfam" id="PF01467"/>
    </source>
</evidence>
<dbReference type="InterPro" id="IPR014729">
    <property type="entry name" value="Rossmann-like_a/b/a_fold"/>
</dbReference>
<dbReference type="Pfam" id="PF01467">
    <property type="entry name" value="CTP_transf_like"/>
    <property type="match status" value="1"/>
</dbReference>
<dbReference type="InterPro" id="IPR004821">
    <property type="entry name" value="Cyt_trans-like"/>
</dbReference>
<dbReference type="NCBIfam" id="NF000845">
    <property type="entry name" value="PRK00071.2-4"/>
    <property type="match status" value="1"/>
</dbReference>
<dbReference type="GO" id="GO:0009435">
    <property type="term" value="P:NAD+ biosynthetic process"/>
    <property type="evidence" value="ECO:0007669"/>
    <property type="project" value="UniProtKB-UniRule"/>
</dbReference>
<comment type="similarity">
    <text evidence="3 11">Belongs to the NadD family.</text>
</comment>
<comment type="pathway">
    <text evidence="2 11">Cofactor biosynthesis; NAD(+) biosynthesis; deamido-NAD(+) from nicotinate D-ribonucleotide: step 1/1.</text>
</comment>
<evidence type="ECO:0000256" key="1">
    <source>
        <dbReference type="ARBA" id="ARBA00002324"/>
    </source>
</evidence>
<evidence type="ECO:0000256" key="2">
    <source>
        <dbReference type="ARBA" id="ARBA00005019"/>
    </source>
</evidence>
<dbReference type="Gene3D" id="3.40.50.620">
    <property type="entry name" value="HUPs"/>
    <property type="match status" value="1"/>
</dbReference>
<comment type="catalytic activity">
    <reaction evidence="10 11">
        <text>nicotinate beta-D-ribonucleotide + ATP + H(+) = deamido-NAD(+) + diphosphate</text>
        <dbReference type="Rhea" id="RHEA:22860"/>
        <dbReference type="ChEBI" id="CHEBI:15378"/>
        <dbReference type="ChEBI" id="CHEBI:30616"/>
        <dbReference type="ChEBI" id="CHEBI:33019"/>
        <dbReference type="ChEBI" id="CHEBI:57502"/>
        <dbReference type="ChEBI" id="CHEBI:58437"/>
        <dbReference type="EC" id="2.7.7.18"/>
    </reaction>
</comment>
<evidence type="ECO:0000256" key="8">
    <source>
        <dbReference type="ARBA" id="ARBA00022840"/>
    </source>
</evidence>
<dbReference type="SUPFAM" id="SSF52374">
    <property type="entry name" value="Nucleotidylyl transferase"/>
    <property type="match status" value="1"/>
</dbReference>
<keyword evidence="8 11" id="KW-0067">ATP-binding</keyword>
<evidence type="ECO:0000256" key="4">
    <source>
        <dbReference type="ARBA" id="ARBA00022642"/>
    </source>
</evidence>
<keyword evidence="4 11" id="KW-0662">Pyridine nucleotide biosynthesis</keyword>
<dbReference type="InterPro" id="IPR005248">
    <property type="entry name" value="NadD/NMNAT"/>
</dbReference>
<name>A0A1M6V4G0_9BRAD</name>
<dbReference type="NCBIfam" id="NF000843">
    <property type="entry name" value="PRK00071.2-2"/>
    <property type="match status" value="1"/>
</dbReference>
<reference evidence="13 14" key="1">
    <citation type="submission" date="2016-11" db="EMBL/GenBank/DDBJ databases">
        <authorList>
            <person name="Jaros S."/>
            <person name="Januszkiewicz K."/>
            <person name="Wedrychowicz H."/>
        </authorList>
    </citation>
    <scope>NUCLEOTIDE SEQUENCE [LARGE SCALE GENOMIC DNA]</scope>
    <source>
        <strain evidence="13 14">GAS499</strain>
    </source>
</reference>
<dbReference type="UniPathway" id="UPA00253">
    <property type="reaction ID" value="UER00332"/>
</dbReference>
<evidence type="ECO:0000313" key="13">
    <source>
        <dbReference type="EMBL" id="SHK76196.1"/>
    </source>
</evidence>
<dbReference type="EC" id="2.7.7.18" evidence="11"/>
<dbReference type="AlphaFoldDB" id="A0A1M6V4G0"/>
<dbReference type="HAMAP" id="MF_00244">
    <property type="entry name" value="NaMN_adenylyltr"/>
    <property type="match status" value="1"/>
</dbReference>
<dbReference type="PANTHER" id="PTHR39321:SF3">
    <property type="entry name" value="PHOSPHOPANTETHEINE ADENYLYLTRANSFERASE"/>
    <property type="match status" value="1"/>
</dbReference>
<dbReference type="NCBIfam" id="NF000846">
    <property type="entry name" value="PRK00071.2-5"/>
    <property type="match status" value="1"/>
</dbReference>
<evidence type="ECO:0000256" key="7">
    <source>
        <dbReference type="ARBA" id="ARBA00022741"/>
    </source>
</evidence>
<comment type="function">
    <text evidence="1 11">Catalyzes the reversible adenylation of nicotinate mononucleotide (NaMN) to nicotinic acid adenine dinucleotide (NaAD).</text>
</comment>
<protein>
    <recommendedName>
        <fullName evidence="11">Probable nicotinate-nucleotide adenylyltransferase</fullName>
        <ecNumber evidence="11">2.7.7.18</ecNumber>
    </recommendedName>
    <alternativeName>
        <fullName evidence="11">Deamido-NAD(+) diphosphorylase</fullName>
    </alternativeName>
    <alternativeName>
        <fullName evidence="11">Deamido-NAD(+) pyrophosphorylase</fullName>
    </alternativeName>
    <alternativeName>
        <fullName evidence="11">Nicotinate mononucleotide adenylyltransferase</fullName>
        <shortName evidence="11">NaMN adenylyltransferase</shortName>
    </alternativeName>
</protein>
<evidence type="ECO:0000256" key="9">
    <source>
        <dbReference type="ARBA" id="ARBA00023027"/>
    </source>
</evidence>
<keyword evidence="9 11" id="KW-0520">NAD</keyword>
<keyword evidence="5 11" id="KW-0808">Transferase</keyword>
<dbReference type="EMBL" id="LT670844">
    <property type="protein sequence ID" value="SHK76196.1"/>
    <property type="molecule type" value="Genomic_DNA"/>
</dbReference>